<reference evidence="3 4" key="1">
    <citation type="submission" date="2023-08" db="EMBL/GenBank/DDBJ databases">
        <title>A Necator americanus chromosomal reference genome.</title>
        <authorList>
            <person name="Ilik V."/>
            <person name="Petrzelkova K.J."/>
            <person name="Pardy F."/>
            <person name="Fuh T."/>
            <person name="Niatou-Singa F.S."/>
            <person name="Gouil Q."/>
            <person name="Baker L."/>
            <person name="Ritchie M.E."/>
            <person name="Jex A.R."/>
            <person name="Gazzola D."/>
            <person name="Li H."/>
            <person name="Toshio Fujiwara R."/>
            <person name="Zhan B."/>
            <person name="Aroian R.V."/>
            <person name="Pafco B."/>
            <person name="Schwarz E.M."/>
        </authorList>
    </citation>
    <scope>NUCLEOTIDE SEQUENCE [LARGE SCALE GENOMIC DNA]</scope>
    <source>
        <strain evidence="3 4">Aroian</strain>
        <tissue evidence="3">Whole animal</tissue>
    </source>
</reference>
<organism evidence="3 4">
    <name type="scientific">Necator americanus</name>
    <name type="common">Human hookworm</name>
    <dbReference type="NCBI Taxonomy" id="51031"/>
    <lineage>
        <taxon>Eukaryota</taxon>
        <taxon>Metazoa</taxon>
        <taxon>Ecdysozoa</taxon>
        <taxon>Nematoda</taxon>
        <taxon>Chromadorea</taxon>
        <taxon>Rhabditida</taxon>
        <taxon>Rhabditina</taxon>
        <taxon>Rhabditomorpha</taxon>
        <taxon>Strongyloidea</taxon>
        <taxon>Ancylostomatidae</taxon>
        <taxon>Bunostominae</taxon>
        <taxon>Necator</taxon>
    </lineage>
</organism>
<gene>
    <name evidence="3" type="primary">Necator_chrII.g7389</name>
    <name evidence="3" type="ORF">RB195_019596</name>
</gene>
<feature type="signal peptide" evidence="2">
    <location>
        <begin position="1"/>
        <end position="18"/>
    </location>
</feature>
<evidence type="ECO:0000256" key="1">
    <source>
        <dbReference type="SAM" id="MobiDB-lite"/>
    </source>
</evidence>
<dbReference type="EMBL" id="JAVFWL010000002">
    <property type="protein sequence ID" value="KAK6736998.1"/>
    <property type="molecule type" value="Genomic_DNA"/>
</dbReference>
<evidence type="ECO:0000256" key="2">
    <source>
        <dbReference type="SAM" id="SignalP"/>
    </source>
</evidence>
<name>A0ABR1CHH3_NECAM</name>
<protein>
    <submittedName>
        <fullName evidence="3">Uncharacterized protein</fullName>
    </submittedName>
</protein>
<evidence type="ECO:0000313" key="4">
    <source>
        <dbReference type="Proteomes" id="UP001303046"/>
    </source>
</evidence>
<accession>A0ABR1CHH3</accession>
<evidence type="ECO:0000313" key="3">
    <source>
        <dbReference type="EMBL" id="KAK6736998.1"/>
    </source>
</evidence>
<feature type="region of interest" description="Disordered" evidence="1">
    <location>
        <begin position="80"/>
        <end position="144"/>
    </location>
</feature>
<comment type="caution">
    <text evidence="3">The sequence shown here is derived from an EMBL/GenBank/DDBJ whole genome shotgun (WGS) entry which is preliminary data.</text>
</comment>
<feature type="chain" id="PRO_5045439234" evidence="2">
    <location>
        <begin position="19"/>
        <end position="144"/>
    </location>
</feature>
<proteinExistence type="predicted"/>
<keyword evidence="2" id="KW-0732">Signal</keyword>
<keyword evidence="4" id="KW-1185">Reference proteome</keyword>
<feature type="compositionally biased region" description="Basic residues" evidence="1">
    <location>
        <begin position="80"/>
        <end position="136"/>
    </location>
</feature>
<dbReference type="Proteomes" id="UP001303046">
    <property type="component" value="Unassembled WGS sequence"/>
</dbReference>
<sequence length="144" mass="16463">MKIIFIACVGLLVIAVNAHQAKNDEESEIAAVEESNDAVALGLEKTELAESETQLELPATRVKRGARRGARVRRIRKSLARRRLQRRRAHARRHAKNIRRAAAKRARHHRRAARVRRVRRRNRARRARVAARRAAARRAASPSQ</sequence>